<dbReference type="CDD" id="cd06999">
    <property type="entry name" value="cupin_HpaA-like_N"/>
    <property type="match status" value="1"/>
</dbReference>
<dbReference type="RefSeq" id="WP_071073318.1">
    <property type="nucleotide sequence ID" value="NZ_CP017755.1"/>
</dbReference>
<dbReference type="InterPro" id="IPR020449">
    <property type="entry name" value="Tscrpt_reg_AraC-type_HTH"/>
</dbReference>
<evidence type="ECO:0000313" key="7">
    <source>
        <dbReference type="Proteomes" id="UP000177515"/>
    </source>
</evidence>
<dbReference type="SMART" id="SM00342">
    <property type="entry name" value="HTH_ARAC"/>
    <property type="match status" value="1"/>
</dbReference>
<dbReference type="InterPro" id="IPR009057">
    <property type="entry name" value="Homeodomain-like_sf"/>
</dbReference>
<organism evidence="6 7">
    <name type="scientific">Cupriavidus malaysiensis</name>
    <dbReference type="NCBI Taxonomy" id="367825"/>
    <lineage>
        <taxon>Bacteria</taxon>
        <taxon>Pseudomonadati</taxon>
        <taxon>Pseudomonadota</taxon>
        <taxon>Betaproteobacteria</taxon>
        <taxon>Burkholderiales</taxon>
        <taxon>Burkholderiaceae</taxon>
        <taxon>Cupriavidus</taxon>
    </lineage>
</organism>
<keyword evidence="1" id="KW-0805">Transcription regulation</keyword>
<evidence type="ECO:0000256" key="3">
    <source>
        <dbReference type="ARBA" id="ARBA00023159"/>
    </source>
</evidence>
<dbReference type="InterPro" id="IPR003313">
    <property type="entry name" value="AraC-bd"/>
</dbReference>
<evidence type="ECO:0000256" key="2">
    <source>
        <dbReference type="ARBA" id="ARBA00023125"/>
    </source>
</evidence>
<feature type="domain" description="HTH araC/xylS-type" evidence="5">
    <location>
        <begin position="204"/>
        <end position="302"/>
    </location>
</feature>
<evidence type="ECO:0000256" key="4">
    <source>
        <dbReference type="ARBA" id="ARBA00023163"/>
    </source>
</evidence>
<name>A0ABN4TV78_9BURK</name>
<reference evidence="6 7" key="1">
    <citation type="submission" date="2016-10" db="EMBL/GenBank/DDBJ databases">
        <title>Complete genome sequences of three Cupriavidus strains isolated from various Malaysian environments.</title>
        <authorList>
            <person name="Abdullah A.A.-A."/>
            <person name="Shafie N.A.H."/>
            <person name="Lau N.S."/>
        </authorList>
    </citation>
    <scope>NUCLEOTIDE SEQUENCE [LARGE SCALE GENOMIC DNA]</scope>
    <source>
        <strain evidence="6 7">USMAA1020</strain>
    </source>
</reference>
<evidence type="ECO:0000259" key="5">
    <source>
        <dbReference type="PROSITE" id="PS01124"/>
    </source>
</evidence>
<dbReference type="SUPFAM" id="SSF46689">
    <property type="entry name" value="Homeodomain-like"/>
    <property type="match status" value="1"/>
</dbReference>
<dbReference type="Proteomes" id="UP000177515">
    <property type="component" value="Chromosome 2"/>
</dbReference>
<proteinExistence type="predicted"/>
<dbReference type="Gene3D" id="2.60.120.10">
    <property type="entry name" value="Jelly Rolls"/>
    <property type="match status" value="1"/>
</dbReference>
<protein>
    <submittedName>
        <fullName evidence="6">AraC family transcriptional regulator</fullName>
    </submittedName>
</protein>
<dbReference type="EMBL" id="CP017755">
    <property type="protein sequence ID" value="AOZ10814.1"/>
    <property type="molecule type" value="Genomic_DNA"/>
</dbReference>
<evidence type="ECO:0000313" key="6">
    <source>
        <dbReference type="EMBL" id="AOZ10814.1"/>
    </source>
</evidence>
<keyword evidence="3" id="KW-0010">Activator</keyword>
<dbReference type="InterPro" id="IPR014710">
    <property type="entry name" value="RmlC-like_jellyroll"/>
</dbReference>
<sequence>MKTVPTYSLYGVNSNEPLLEQLHFESIPARSRVNDWEIKPHRHERFFQILYVHHGGGEALLDEERLALAERTLVAVPPRCVHGFRFTPDVDGIVITMTDHYLRNLLAGVPDALPLFARPFHDRVGRIGGTEDSANPGGPLAGDDAVLAGALGLFRAEIHAVSLWRGAALAALLSLILVGIARRRAAAGAAETAPAGGRTARHFRQFQQLLEAGFRQHQDVAHYAAAVGVTPTQLNRICQQLAGSSALRLIHSRLVVEAQRDLLYSDLDIKQIAATLGYTDAAYFARFFMRHVGQTPTAFRQQGRARLPAPGA</sequence>
<keyword evidence="2" id="KW-0238">DNA-binding</keyword>
<keyword evidence="7" id="KW-1185">Reference proteome</keyword>
<evidence type="ECO:0000256" key="1">
    <source>
        <dbReference type="ARBA" id="ARBA00023015"/>
    </source>
</evidence>
<keyword evidence="4" id="KW-0804">Transcription</keyword>
<dbReference type="InterPro" id="IPR018060">
    <property type="entry name" value="HTH_AraC"/>
</dbReference>
<accession>A0ABN4TV78</accession>
<dbReference type="SUPFAM" id="SSF51182">
    <property type="entry name" value="RmlC-like cupins"/>
    <property type="match status" value="1"/>
</dbReference>
<dbReference type="PRINTS" id="PR00032">
    <property type="entry name" value="HTHARAC"/>
</dbReference>
<gene>
    <name evidence="6" type="ORF">BKK80_25950</name>
</gene>
<dbReference type="Gene3D" id="1.10.10.60">
    <property type="entry name" value="Homeodomain-like"/>
    <property type="match status" value="1"/>
</dbReference>
<dbReference type="PANTHER" id="PTHR43280:SF32">
    <property type="entry name" value="TRANSCRIPTIONAL REGULATORY PROTEIN"/>
    <property type="match status" value="1"/>
</dbReference>
<dbReference type="InterPro" id="IPR047264">
    <property type="entry name" value="Cupin_HpaA-like_N"/>
</dbReference>
<dbReference type="PROSITE" id="PS01124">
    <property type="entry name" value="HTH_ARAC_FAMILY_2"/>
    <property type="match status" value="1"/>
</dbReference>
<dbReference type="Pfam" id="PF02311">
    <property type="entry name" value="AraC_binding"/>
    <property type="match status" value="1"/>
</dbReference>
<dbReference type="PANTHER" id="PTHR43280">
    <property type="entry name" value="ARAC-FAMILY TRANSCRIPTIONAL REGULATOR"/>
    <property type="match status" value="1"/>
</dbReference>
<dbReference type="InterPro" id="IPR011051">
    <property type="entry name" value="RmlC_Cupin_sf"/>
</dbReference>
<dbReference type="Pfam" id="PF12833">
    <property type="entry name" value="HTH_18"/>
    <property type="match status" value="1"/>
</dbReference>